<feature type="transmembrane region" description="Helical" evidence="8">
    <location>
        <begin position="73"/>
        <end position="95"/>
    </location>
</feature>
<reference evidence="9" key="1">
    <citation type="submission" date="2019-12" db="EMBL/GenBank/DDBJ databases">
        <title>Novel species isolated from a subtropical stream in China.</title>
        <authorList>
            <person name="Lu H."/>
        </authorList>
    </citation>
    <scope>NUCLEOTIDE SEQUENCE [LARGE SCALE GENOMIC DNA]</scope>
    <source>
        <strain evidence="9">FT81W</strain>
    </source>
</reference>
<organism evidence="9 10">
    <name type="scientific">Duganella vulcania</name>
    <dbReference type="NCBI Taxonomy" id="2692166"/>
    <lineage>
        <taxon>Bacteria</taxon>
        <taxon>Pseudomonadati</taxon>
        <taxon>Pseudomonadota</taxon>
        <taxon>Betaproteobacteria</taxon>
        <taxon>Burkholderiales</taxon>
        <taxon>Oxalobacteraceae</taxon>
        <taxon>Telluria group</taxon>
        <taxon>Duganella</taxon>
    </lineage>
</organism>
<comment type="pathway">
    <text evidence="1">Cofactor biosynthesis; ubiquinone biosynthesis.</text>
</comment>
<evidence type="ECO:0000256" key="6">
    <source>
        <dbReference type="ARBA" id="ARBA00023033"/>
    </source>
</evidence>
<comment type="caution">
    <text evidence="9">The sequence shown here is derived from an EMBL/GenBank/DDBJ whole genome shotgun (WGS) entry which is preliminary data.</text>
</comment>
<dbReference type="EMBL" id="WWCX01000105">
    <property type="protein sequence ID" value="MYM98190.1"/>
    <property type="molecule type" value="Genomic_DNA"/>
</dbReference>
<evidence type="ECO:0000256" key="4">
    <source>
        <dbReference type="ARBA" id="ARBA00023002"/>
    </source>
</evidence>
<evidence type="ECO:0000256" key="7">
    <source>
        <dbReference type="ARBA" id="ARBA00023136"/>
    </source>
</evidence>
<dbReference type="PANTHER" id="PTHR11237:SF4">
    <property type="entry name" value="5-DEMETHOXYUBIQUINONE HYDROXYLASE, MITOCHONDRIAL"/>
    <property type="match status" value="1"/>
</dbReference>
<dbReference type="SUPFAM" id="SSF47240">
    <property type="entry name" value="Ferritin-like"/>
    <property type="match status" value="1"/>
</dbReference>
<keyword evidence="8" id="KW-1133">Transmembrane helix</keyword>
<evidence type="ECO:0000256" key="5">
    <source>
        <dbReference type="ARBA" id="ARBA00023004"/>
    </source>
</evidence>
<dbReference type="InterPro" id="IPR011566">
    <property type="entry name" value="Ubq_synth_Coq7"/>
</dbReference>
<keyword evidence="2" id="KW-0831">Ubiquinone biosynthesis</keyword>
<evidence type="ECO:0000256" key="2">
    <source>
        <dbReference type="ARBA" id="ARBA00022688"/>
    </source>
</evidence>
<evidence type="ECO:0000256" key="8">
    <source>
        <dbReference type="SAM" id="Phobius"/>
    </source>
</evidence>
<proteinExistence type="predicted"/>
<dbReference type="GO" id="GO:2000377">
    <property type="term" value="P:regulation of reactive oxygen species metabolic process"/>
    <property type="evidence" value="ECO:0007669"/>
    <property type="project" value="TreeGrafter"/>
</dbReference>
<dbReference type="GO" id="GO:0046872">
    <property type="term" value="F:metal ion binding"/>
    <property type="evidence" value="ECO:0007669"/>
    <property type="project" value="UniProtKB-KW"/>
</dbReference>
<keyword evidence="7 8" id="KW-0472">Membrane</keyword>
<accession>A0A845GXW4</accession>
<dbReference type="GO" id="GO:0006744">
    <property type="term" value="P:ubiquinone biosynthetic process"/>
    <property type="evidence" value="ECO:0007669"/>
    <property type="project" value="UniProtKB-KW"/>
</dbReference>
<keyword evidence="3" id="KW-0479">Metal-binding</keyword>
<keyword evidence="4" id="KW-0560">Oxidoreductase</keyword>
<evidence type="ECO:0000313" key="10">
    <source>
        <dbReference type="Proteomes" id="UP000447355"/>
    </source>
</evidence>
<dbReference type="PANTHER" id="PTHR11237">
    <property type="entry name" value="COENZYME Q10 BIOSYNTHESIS PROTEIN 7"/>
    <property type="match status" value="1"/>
</dbReference>
<gene>
    <name evidence="9" type="ORF">GTP90_30520</name>
</gene>
<dbReference type="GO" id="GO:0008682">
    <property type="term" value="F:3-demethoxyubiquinol 3-hydroxylase activity"/>
    <property type="evidence" value="ECO:0007669"/>
    <property type="project" value="TreeGrafter"/>
</dbReference>
<dbReference type="AlphaFoldDB" id="A0A845GXW4"/>
<evidence type="ECO:0000256" key="3">
    <source>
        <dbReference type="ARBA" id="ARBA00022723"/>
    </source>
</evidence>
<keyword evidence="9" id="KW-0830">Ubiquinone</keyword>
<sequence length="173" mass="19035">MMSATNLAGRILKVNHAGEHGAVSIYSGQIFMARFTARFLLPELLTFKADEEKHRAAFYNELQRRGLKRCKSYWLCAVGGYALGIGTGLLGANAISLTTIAVERTVLRHLRHQTELLVEDADAVSAISSILNEEQEHHDVAKNRSRPPGVFGRMLSSAISGTTEAVIWLGMRL</sequence>
<keyword evidence="8" id="KW-0812">Transmembrane</keyword>
<keyword evidence="6" id="KW-0503">Monooxygenase</keyword>
<evidence type="ECO:0000256" key="1">
    <source>
        <dbReference type="ARBA" id="ARBA00004749"/>
    </source>
</evidence>
<keyword evidence="5" id="KW-0408">Iron</keyword>
<dbReference type="Proteomes" id="UP000447355">
    <property type="component" value="Unassembled WGS sequence"/>
</dbReference>
<name>A0A845GXW4_9BURK</name>
<dbReference type="Pfam" id="PF03232">
    <property type="entry name" value="COQ7"/>
    <property type="match status" value="1"/>
</dbReference>
<protein>
    <submittedName>
        <fullName evidence="9">Demethoxyubiquinone hydroxylase family protein</fullName>
    </submittedName>
</protein>
<dbReference type="GO" id="GO:0010468">
    <property type="term" value="P:regulation of gene expression"/>
    <property type="evidence" value="ECO:0007669"/>
    <property type="project" value="TreeGrafter"/>
</dbReference>
<evidence type="ECO:0000313" key="9">
    <source>
        <dbReference type="EMBL" id="MYM98190.1"/>
    </source>
</evidence>
<dbReference type="InterPro" id="IPR009078">
    <property type="entry name" value="Ferritin-like_SF"/>
</dbReference>